<accession>A0A0H2SD16</accession>
<evidence type="ECO:0000313" key="3">
    <source>
        <dbReference type="Proteomes" id="UP000053477"/>
    </source>
</evidence>
<keyword evidence="3" id="KW-1185">Reference proteome</keyword>
<name>A0A0H2SD16_9AGAM</name>
<reference evidence="2 3" key="1">
    <citation type="submission" date="2015-04" db="EMBL/GenBank/DDBJ databases">
        <title>Complete genome sequence of Schizopora paradoxa KUC8140, a cosmopolitan wood degrader in East Asia.</title>
        <authorList>
            <consortium name="DOE Joint Genome Institute"/>
            <person name="Min B."/>
            <person name="Park H."/>
            <person name="Jang Y."/>
            <person name="Kim J.-J."/>
            <person name="Kim K.H."/>
            <person name="Pangilinan J."/>
            <person name="Lipzen A."/>
            <person name="Riley R."/>
            <person name="Grigoriev I.V."/>
            <person name="Spatafora J.W."/>
            <person name="Choi I.-G."/>
        </authorList>
    </citation>
    <scope>NUCLEOTIDE SEQUENCE [LARGE SCALE GENOMIC DNA]</scope>
    <source>
        <strain evidence="2 3">KUC8140</strain>
    </source>
</reference>
<dbReference type="EMBL" id="KQ085885">
    <property type="protein sequence ID" value="KLO19643.1"/>
    <property type="molecule type" value="Genomic_DNA"/>
</dbReference>
<dbReference type="InParanoid" id="A0A0H2SD16"/>
<protein>
    <submittedName>
        <fullName evidence="2">Uncharacterized protein</fullName>
    </submittedName>
</protein>
<dbReference type="Proteomes" id="UP000053477">
    <property type="component" value="Unassembled WGS sequence"/>
</dbReference>
<gene>
    <name evidence="2" type="ORF">SCHPADRAFT_52459</name>
</gene>
<proteinExistence type="predicted"/>
<sequence>MVRRSSSPPIGAYPEPPTGAGAARPGSPSSSWLLQRCNGSQVLDAGPKPSAGLKWGRGRCRLAMASLVRMRDEGLGGSRYKTRRYQRMPYKAQFRQFRHSSLARLIPQRKLCCCRRCTLSLARRIHATKLLSNTFATTARLQHIKTLKTANALALLFRRQHIRRDRTMALDQRSSSSSCPLPATFESSALPNFYKDRS</sequence>
<organism evidence="2 3">
    <name type="scientific">Schizopora paradoxa</name>
    <dbReference type="NCBI Taxonomy" id="27342"/>
    <lineage>
        <taxon>Eukaryota</taxon>
        <taxon>Fungi</taxon>
        <taxon>Dikarya</taxon>
        <taxon>Basidiomycota</taxon>
        <taxon>Agaricomycotina</taxon>
        <taxon>Agaricomycetes</taxon>
        <taxon>Hymenochaetales</taxon>
        <taxon>Schizoporaceae</taxon>
        <taxon>Schizopora</taxon>
    </lineage>
</organism>
<feature type="compositionally biased region" description="Low complexity" evidence="1">
    <location>
        <begin position="18"/>
        <end position="30"/>
    </location>
</feature>
<evidence type="ECO:0000313" key="2">
    <source>
        <dbReference type="EMBL" id="KLO19643.1"/>
    </source>
</evidence>
<dbReference type="AlphaFoldDB" id="A0A0H2SD16"/>
<evidence type="ECO:0000256" key="1">
    <source>
        <dbReference type="SAM" id="MobiDB-lite"/>
    </source>
</evidence>
<feature type="region of interest" description="Disordered" evidence="1">
    <location>
        <begin position="1"/>
        <end position="30"/>
    </location>
</feature>